<dbReference type="PANTHER" id="PTHR48475">
    <property type="entry name" value="RIBONUCLEASE H"/>
    <property type="match status" value="1"/>
</dbReference>
<dbReference type="PANTHER" id="PTHR48475:SF2">
    <property type="entry name" value="RIBONUCLEASE H"/>
    <property type="match status" value="1"/>
</dbReference>
<reference evidence="1" key="1">
    <citation type="submission" date="2020-06" db="EMBL/GenBank/DDBJ databases">
        <authorList>
            <person name="Li T."/>
            <person name="Hu X."/>
            <person name="Zhang T."/>
            <person name="Song X."/>
            <person name="Zhang H."/>
            <person name="Dai N."/>
            <person name="Sheng W."/>
            <person name="Hou X."/>
            <person name="Wei L."/>
        </authorList>
    </citation>
    <scope>NUCLEOTIDE SEQUENCE</scope>
    <source>
        <strain evidence="1">KEN1</strain>
        <tissue evidence="1">Leaf</tissue>
    </source>
</reference>
<accession>A0AAW2TFI9</accession>
<dbReference type="Gene3D" id="3.30.420.10">
    <property type="entry name" value="Ribonuclease H-like superfamily/Ribonuclease H"/>
    <property type="match status" value="1"/>
</dbReference>
<organism evidence="1">
    <name type="scientific">Sesamum latifolium</name>
    <dbReference type="NCBI Taxonomy" id="2727402"/>
    <lineage>
        <taxon>Eukaryota</taxon>
        <taxon>Viridiplantae</taxon>
        <taxon>Streptophyta</taxon>
        <taxon>Embryophyta</taxon>
        <taxon>Tracheophyta</taxon>
        <taxon>Spermatophyta</taxon>
        <taxon>Magnoliopsida</taxon>
        <taxon>eudicotyledons</taxon>
        <taxon>Gunneridae</taxon>
        <taxon>Pentapetalae</taxon>
        <taxon>asterids</taxon>
        <taxon>lamiids</taxon>
        <taxon>Lamiales</taxon>
        <taxon>Pedaliaceae</taxon>
        <taxon>Sesamum</taxon>
    </lineage>
</organism>
<gene>
    <name evidence="1" type="ORF">Slati_4260000</name>
</gene>
<reference evidence="1" key="2">
    <citation type="journal article" date="2024" name="Plant">
        <title>Genomic evolution and insights into agronomic trait innovations of Sesamum species.</title>
        <authorList>
            <person name="Miao H."/>
            <person name="Wang L."/>
            <person name="Qu L."/>
            <person name="Liu H."/>
            <person name="Sun Y."/>
            <person name="Le M."/>
            <person name="Wang Q."/>
            <person name="Wei S."/>
            <person name="Zheng Y."/>
            <person name="Lin W."/>
            <person name="Duan Y."/>
            <person name="Cao H."/>
            <person name="Xiong S."/>
            <person name="Wang X."/>
            <person name="Wei L."/>
            <person name="Li C."/>
            <person name="Ma Q."/>
            <person name="Ju M."/>
            <person name="Zhao R."/>
            <person name="Li G."/>
            <person name="Mu C."/>
            <person name="Tian Q."/>
            <person name="Mei H."/>
            <person name="Zhang T."/>
            <person name="Gao T."/>
            <person name="Zhang H."/>
        </authorList>
    </citation>
    <scope>NUCLEOTIDE SEQUENCE</scope>
    <source>
        <strain evidence="1">KEN1</strain>
    </source>
</reference>
<dbReference type="GO" id="GO:0003676">
    <property type="term" value="F:nucleic acid binding"/>
    <property type="evidence" value="ECO:0007669"/>
    <property type="project" value="InterPro"/>
</dbReference>
<proteinExistence type="predicted"/>
<dbReference type="EMBL" id="JACGWN010000015">
    <property type="protein sequence ID" value="KAL0402301.1"/>
    <property type="molecule type" value="Genomic_DNA"/>
</dbReference>
<comment type="caution">
    <text evidence="1">The sequence shown here is derived from an EMBL/GenBank/DDBJ whole genome shotgun (WGS) entry which is preliminary data.</text>
</comment>
<evidence type="ECO:0000313" key="1">
    <source>
        <dbReference type="EMBL" id="KAL0402301.1"/>
    </source>
</evidence>
<protein>
    <recommendedName>
        <fullName evidence="2">Integrase catalytic domain-containing protein</fullName>
    </recommendedName>
</protein>
<dbReference type="AlphaFoldDB" id="A0AAW2TFI9"/>
<name>A0AAW2TFI9_9LAMI</name>
<dbReference type="InterPro" id="IPR036397">
    <property type="entry name" value="RNaseH_sf"/>
</dbReference>
<evidence type="ECO:0008006" key="2">
    <source>
        <dbReference type="Google" id="ProtNLM"/>
    </source>
</evidence>
<sequence>MIAGQLAKLASSSQFNGGRKITCQQPAVNSEGKGRVARRRTPSLTWTTPIVQFLTEGTLPEDRIEARKVKLRSARFVLIDGDLYKRGFSYPMLKCLSPDRAKYVLREIHEGSCGNHSGARSLARKVLRQGSIMLKDASTLFHLQEACKPSTQYRHLHENCGEPLPIRHVGNGYSGQITTSDGKREYLIVVVNYFTKWVEAEPLAKISEKEVMKFIW</sequence>